<keyword evidence="3" id="KW-0862">Zinc</keyword>
<dbReference type="InterPro" id="IPR011011">
    <property type="entry name" value="Znf_FYVE_PHD"/>
</dbReference>
<dbReference type="InterPro" id="IPR017455">
    <property type="entry name" value="Znf_FYVE-rel"/>
</dbReference>
<evidence type="ECO:0000256" key="2">
    <source>
        <dbReference type="ARBA" id="ARBA00022771"/>
    </source>
</evidence>
<dbReference type="Proteomes" id="UP000076004">
    <property type="component" value="Unassembled WGS sequence"/>
</dbReference>
<protein>
    <submittedName>
        <fullName evidence="6">Putative zinc finger protein</fullName>
    </submittedName>
    <submittedName>
        <fullName evidence="7">Zinc finger protein, putative</fullName>
    </submittedName>
</protein>
<dbReference type="InterPro" id="IPR013083">
    <property type="entry name" value="Znf_RING/FYVE/PHD"/>
</dbReference>
<evidence type="ECO:0000256" key="3">
    <source>
        <dbReference type="ARBA" id="ARBA00022833"/>
    </source>
</evidence>
<evidence type="ECO:0000313" key="9">
    <source>
        <dbReference type="Proteomes" id="UP000831156"/>
    </source>
</evidence>
<dbReference type="OrthoDB" id="368623at2759"/>
<reference evidence="7" key="2">
    <citation type="submission" date="2016-09" db="EMBL/GenBank/DDBJ databases">
        <authorList>
            <consortium name="Pathogen Informatics"/>
            <person name="Sun Q."/>
            <person name="Inoue M."/>
        </authorList>
    </citation>
    <scope>NUCLEOTIDE SEQUENCE</scope>
</reference>
<evidence type="ECO:0000256" key="4">
    <source>
        <dbReference type="PROSITE-ProRule" id="PRU00091"/>
    </source>
</evidence>
<evidence type="ECO:0000313" key="6">
    <source>
        <dbReference type="EMBL" id="KYN96904.1"/>
    </source>
</evidence>
<evidence type="ECO:0000313" key="7">
    <source>
        <dbReference type="EMBL" id="SOV17255.1"/>
    </source>
</evidence>
<dbReference type="KEGG" id="pgab:PGSY75_1310300"/>
<dbReference type="VEuPathDB" id="PlasmoDB:PGABG01_1308400"/>
<dbReference type="Proteomes" id="UP000831156">
    <property type="component" value="Chromosome 13"/>
</dbReference>
<dbReference type="Pfam" id="PF01363">
    <property type="entry name" value="FYVE"/>
    <property type="match status" value="1"/>
</dbReference>
<dbReference type="AlphaFoldDB" id="A0A151LD43"/>
<dbReference type="EMBL" id="LT969436">
    <property type="protein sequence ID" value="SOV17255.1"/>
    <property type="molecule type" value="Genomic_DNA"/>
</dbReference>
<proteinExistence type="predicted"/>
<dbReference type="PROSITE" id="PS50178">
    <property type="entry name" value="ZF_FYVE"/>
    <property type="match status" value="1"/>
</dbReference>
<keyword evidence="1" id="KW-0479">Metal-binding</keyword>
<evidence type="ECO:0000256" key="1">
    <source>
        <dbReference type="ARBA" id="ARBA00022723"/>
    </source>
</evidence>
<accession>A0A151LD43</accession>
<dbReference type="SUPFAM" id="SSF57903">
    <property type="entry name" value="FYVE/PHD zinc finger"/>
    <property type="match status" value="1"/>
</dbReference>
<feature type="domain" description="FYVE-type" evidence="5">
    <location>
        <begin position="54"/>
        <end position="119"/>
    </location>
</feature>
<dbReference type="InterPro" id="IPR000306">
    <property type="entry name" value="Znf_FYVE"/>
</dbReference>
<keyword evidence="9" id="KW-1185">Reference proteome</keyword>
<dbReference type="VEuPathDB" id="PlasmoDB:PGSY75_1310300"/>
<sequence>MNDPIKRDLTNLFLEKREIAKEEIDPRKNWLKRILLNNNTNDLRMFLKASELKTKEGDYCMTCKSNVKLLLYLNTKKNYCHLCEEIFCGYCVKSIDFMKDEKEKYIKIRLCRNCFIYINELKYINNPNLSVDRKAIDLQNSFNDISNCYTNLCSNVPQLNGLILLCENNKEFLDSFKSEIKQLEEKIQHDVDFLNIMKKKNNFLSDNTLILNKMGKNLLLYLKIIRNKIIPSSIEVLNKTKELLYNKKENT</sequence>
<dbReference type="RefSeq" id="XP_018639909.1">
    <property type="nucleotide sequence ID" value="XM_018787167.1"/>
</dbReference>
<dbReference type="EMBL" id="LVLB01000014">
    <property type="protein sequence ID" value="KYN96904.1"/>
    <property type="molecule type" value="Genomic_DNA"/>
</dbReference>
<keyword evidence="2 4" id="KW-0863">Zinc-finger</keyword>
<reference evidence="6 8" key="1">
    <citation type="journal article" date="2016" name="Nat. Commun.">
        <title>Genomes of cryptic chimpanzee Plasmodium species reveal key evolutionary events leading to human malaria.</title>
        <authorList>
            <person name="Sundararaman S.A."/>
            <person name="Plenderleith L.J."/>
            <person name="Liu W."/>
            <person name="Loy D.E."/>
            <person name="Learn G.H."/>
            <person name="Li Y."/>
            <person name="Shaw K.S."/>
            <person name="Ayouba A."/>
            <person name="Peeters M."/>
            <person name="Speede S."/>
            <person name="Shaw G.M."/>
            <person name="Bushman F.D."/>
            <person name="Brisson D."/>
            <person name="Rayner J.C."/>
            <person name="Sharp P.M."/>
            <person name="Hahn B.H."/>
        </authorList>
    </citation>
    <scope>NUCLEOTIDE SEQUENCE [LARGE SCALE GENOMIC DNA]</scope>
    <source>
        <strain evidence="6 8">SY75</strain>
    </source>
</reference>
<organism evidence="6 8">
    <name type="scientific">Plasmodium gaboni</name>
    <dbReference type="NCBI Taxonomy" id="647221"/>
    <lineage>
        <taxon>Eukaryota</taxon>
        <taxon>Sar</taxon>
        <taxon>Alveolata</taxon>
        <taxon>Apicomplexa</taxon>
        <taxon>Aconoidasida</taxon>
        <taxon>Haemosporida</taxon>
        <taxon>Plasmodiidae</taxon>
        <taxon>Plasmodium</taxon>
        <taxon>Plasmodium (Laverania)</taxon>
    </lineage>
</organism>
<dbReference type="GO" id="GO:0008270">
    <property type="term" value="F:zinc ion binding"/>
    <property type="evidence" value="ECO:0007669"/>
    <property type="project" value="UniProtKB-KW"/>
</dbReference>
<evidence type="ECO:0000259" key="5">
    <source>
        <dbReference type="PROSITE" id="PS50178"/>
    </source>
</evidence>
<evidence type="ECO:0000313" key="8">
    <source>
        <dbReference type="Proteomes" id="UP000076004"/>
    </source>
</evidence>
<gene>
    <name evidence="7" type="ORF">PGABG01_1308400</name>
    <name evidence="6" type="ORF">PGSY75_1310300</name>
</gene>
<dbReference type="Gene3D" id="3.30.40.10">
    <property type="entry name" value="Zinc/RING finger domain, C3HC4 (zinc finger)"/>
    <property type="match status" value="1"/>
</dbReference>
<dbReference type="FunFam" id="3.30.40.10:FF:000596">
    <property type="entry name" value="FYVE zinc finger protein"/>
    <property type="match status" value="1"/>
</dbReference>
<name>A0A151LD43_9APIC</name>
<dbReference type="GeneID" id="29777759"/>